<proteinExistence type="predicted"/>
<comment type="caution">
    <text evidence="1">The sequence shown here is derived from an EMBL/GenBank/DDBJ whole genome shotgun (WGS) entry which is preliminary data.</text>
</comment>
<sequence length="84" mass="9602">MTWARSWRIFLKTRGIKGMGKRVKQLAAPGHLKHAPQRSLHRILKAVERTVRVLPSGKQVYSGKTPHPKDVKNQIRMETPLVVV</sequence>
<dbReference type="EMBL" id="JANPWB010000012">
    <property type="protein sequence ID" value="KAJ1114609.1"/>
    <property type="molecule type" value="Genomic_DNA"/>
</dbReference>
<gene>
    <name evidence="1" type="ORF">NDU88_002844</name>
</gene>
<protein>
    <submittedName>
        <fullName evidence="1">Uncharacterized protein</fullName>
    </submittedName>
</protein>
<accession>A0AAV7NHK0</accession>
<organism evidence="1 2">
    <name type="scientific">Pleurodeles waltl</name>
    <name type="common">Iberian ribbed newt</name>
    <dbReference type="NCBI Taxonomy" id="8319"/>
    <lineage>
        <taxon>Eukaryota</taxon>
        <taxon>Metazoa</taxon>
        <taxon>Chordata</taxon>
        <taxon>Craniata</taxon>
        <taxon>Vertebrata</taxon>
        <taxon>Euteleostomi</taxon>
        <taxon>Amphibia</taxon>
        <taxon>Batrachia</taxon>
        <taxon>Caudata</taxon>
        <taxon>Salamandroidea</taxon>
        <taxon>Salamandridae</taxon>
        <taxon>Pleurodelinae</taxon>
        <taxon>Pleurodeles</taxon>
    </lineage>
</organism>
<evidence type="ECO:0000313" key="1">
    <source>
        <dbReference type="EMBL" id="KAJ1114609.1"/>
    </source>
</evidence>
<reference evidence="1" key="1">
    <citation type="journal article" date="2022" name="bioRxiv">
        <title>Sequencing and chromosome-scale assembly of the giantPleurodeles waltlgenome.</title>
        <authorList>
            <person name="Brown T."/>
            <person name="Elewa A."/>
            <person name="Iarovenko S."/>
            <person name="Subramanian E."/>
            <person name="Araus A.J."/>
            <person name="Petzold A."/>
            <person name="Susuki M."/>
            <person name="Suzuki K.-i.T."/>
            <person name="Hayashi T."/>
            <person name="Toyoda A."/>
            <person name="Oliveira C."/>
            <person name="Osipova E."/>
            <person name="Leigh N.D."/>
            <person name="Simon A."/>
            <person name="Yun M.H."/>
        </authorList>
    </citation>
    <scope>NUCLEOTIDE SEQUENCE</scope>
    <source>
        <strain evidence="1">20211129_DDA</strain>
        <tissue evidence="1">Liver</tissue>
    </source>
</reference>
<dbReference type="AlphaFoldDB" id="A0AAV7NHK0"/>
<keyword evidence="2" id="KW-1185">Reference proteome</keyword>
<dbReference type="Proteomes" id="UP001066276">
    <property type="component" value="Chromosome 8"/>
</dbReference>
<name>A0AAV7NHK0_PLEWA</name>
<evidence type="ECO:0000313" key="2">
    <source>
        <dbReference type="Proteomes" id="UP001066276"/>
    </source>
</evidence>